<keyword evidence="1" id="KW-0812">Transmembrane</keyword>
<reference evidence="2" key="1">
    <citation type="journal article" date="2020" name="mSystems">
        <title>Genome- and Community-Level Interaction Insights into Carbon Utilization and Element Cycling Functions of Hydrothermarchaeota in Hydrothermal Sediment.</title>
        <authorList>
            <person name="Zhou Z."/>
            <person name="Liu Y."/>
            <person name="Xu W."/>
            <person name="Pan J."/>
            <person name="Luo Z.H."/>
            <person name="Li M."/>
        </authorList>
    </citation>
    <scope>NUCLEOTIDE SEQUENCE [LARGE SCALE GENOMIC DNA]</scope>
    <source>
        <strain evidence="2">HyVt-501</strain>
    </source>
</reference>
<evidence type="ECO:0000313" key="2">
    <source>
        <dbReference type="EMBL" id="HHJ65022.1"/>
    </source>
</evidence>
<name>A0A7C5QJI7_AQUAO</name>
<dbReference type="InterPro" id="IPR045584">
    <property type="entry name" value="Pilin-like"/>
</dbReference>
<keyword evidence="1" id="KW-0472">Membrane</keyword>
<dbReference type="Proteomes" id="UP000885792">
    <property type="component" value="Unassembled WGS sequence"/>
</dbReference>
<comment type="caution">
    <text evidence="2">The sequence shown here is derived from an EMBL/GenBank/DDBJ whole genome shotgun (WGS) entry which is preliminary data.</text>
</comment>
<proteinExistence type="predicted"/>
<dbReference type="InterPro" id="IPR012902">
    <property type="entry name" value="N_methyl_site"/>
</dbReference>
<organism evidence="2">
    <name type="scientific">Aquifex aeolicus</name>
    <dbReference type="NCBI Taxonomy" id="63363"/>
    <lineage>
        <taxon>Bacteria</taxon>
        <taxon>Pseudomonadati</taxon>
        <taxon>Aquificota</taxon>
        <taxon>Aquificia</taxon>
        <taxon>Aquificales</taxon>
        <taxon>Aquificaceae</taxon>
        <taxon>Aquifex</taxon>
    </lineage>
</organism>
<dbReference type="PROSITE" id="PS00409">
    <property type="entry name" value="PROKAR_NTER_METHYL"/>
    <property type="match status" value="1"/>
</dbReference>
<keyword evidence="1" id="KW-1133">Transmembrane helix</keyword>
<evidence type="ECO:0000256" key="1">
    <source>
        <dbReference type="SAM" id="Phobius"/>
    </source>
</evidence>
<feature type="transmembrane region" description="Helical" evidence="1">
    <location>
        <begin position="6"/>
        <end position="27"/>
    </location>
</feature>
<sequence length="218" mass="23289">MRSERGFTLIELAIVLVIIGIIIGMVLKGQDLIQNARAKSFVNKNRHWETTVWIYFDRKGGFPGDSDRDGKIGDGNVCQDIVNANFANPPYTGTPGTDFDCAAGGAPAGGNTINTGSYTFYVFFGTDGGADAGKNVMILCKDSACNAFNQDELLFVEAFDTSIDGTADGSTGQVICVNTAPNTINVDQWEAVYNTAPTAATCTAGTSRALVYYFDSKR</sequence>
<gene>
    <name evidence="2" type="ORF">ENJ61_08995</name>
</gene>
<dbReference type="Gene3D" id="3.30.700.10">
    <property type="entry name" value="Glycoprotein, Type 4 Pilin"/>
    <property type="match status" value="1"/>
</dbReference>
<dbReference type="Pfam" id="PF07963">
    <property type="entry name" value="N_methyl"/>
    <property type="match status" value="1"/>
</dbReference>
<accession>A0A7C5QJI7</accession>
<dbReference type="EMBL" id="DRNB01000338">
    <property type="protein sequence ID" value="HHJ65022.1"/>
    <property type="molecule type" value="Genomic_DNA"/>
</dbReference>
<dbReference type="NCBIfam" id="TIGR02532">
    <property type="entry name" value="IV_pilin_GFxxxE"/>
    <property type="match status" value="1"/>
</dbReference>
<dbReference type="AlphaFoldDB" id="A0A7C5QJI7"/>
<protein>
    <submittedName>
        <fullName evidence="2">Prepilin-type N-terminal cleavage/methylation domain-containing protein</fullName>
    </submittedName>
</protein>
<dbReference type="SUPFAM" id="SSF54523">
    <property type="entry name" value="Pili subunits"/>
    <property type="match status" value="1"/>
</dbReference>